<evidence type="ECO:0000256" key="9">
    <source>
        <dbReference type="ARBA" id="ARBA00023264"/>
    </source>
</evidence>
<keyword evidence="8 10" id="KW-0594">Phospholipid biosynthesis</keyword>
<keyword evidence="1 10" id="KW-1003">Cell membrane</keyword>
<keyword evidence="6 10" id="KW-0443">Lipid metabolism</keyword>
<feature type="transmembrane region" description="Helical" evidence="10">
    <location>
        <begin position="64"/>
        <end position="85"/>
    </location>
</feature>
<keyword evidence="9 10" id="KW-1208">Phospholipid metabolism</keyword>
<comment type="subcellular location">
    <subcellularLocation>
        <location evidence="10">Cell membrane</location>
        <topology evidence="10">Multi-pass membrane protein</topology>
    </subcellularLocation>
</comment>
<keyword evidence="4 10" id="KW-0812">Transmembrane</keyword>
<dbReference type="HAMAP" id="MF_01043">
    <property type="entry name" value="PlsY"/>
    <property type="match status" value="1"/>
</dbReference>
<feature type="transmembrane region" description="Helical" evidence="10">
    <location>
        <begin position="121"/>
        <end position="147"/>
    </location>
</feature>
<evidence type="ECO:0000256" key="4">
    <source>
        <dbReference type="ARBA" id="ARBA00022692"/>
    </source>
</evidence>
<keyword evidence="5 10" id="KW-1133">Transmembrane helix</keyword>
<organism evidence="11 12">
    <name type="scientific">Lysinibacillus telephonicus</name>
    <dbReference type="NCBI Taxonomy" id="1714840"/>
    <lineage>
        <taxon>Bacteria</taxon>
        <taxon>Bacillati</taxon>
        <taxon>Bacillota</taxon>
        <taxon>Bacilli</taxon>
        <taxon>Bacillales</taxon>
        <taxon>Bacillaceae</taxon>
        <taxon>Lysinibacillus</taxon>
    </lineage>
</organism>
<dbReference type="Pfam" id="PF02660">
    <property type="entry name" value="G3P_acyltransf"/>
    <property type="match status" value="1"/>
</dbReference>
<keyword evidence="2 10" id="KW-0444">Lipid biosynthesis</keyword>
<dbReference type="OrthoDB" id="9777124at2"/>
<feature type="transmembrane region" description="Helical" evidence="10">
    <location>
        <begin position="91"/>
        <end position="109"/>
    </location>
</feature>
<comment type="catalytic activity">
    <reaction evidence="10">
        <text>an acyl phosphate + sn-glycerol 3-phosphate = a 1-acyl-sn-glycero-3-phosphate + phosphate</text>
        <dbReference type="Rhea" id="RHEA:34075"/>
        <dbReference type="ChEBI" id="CHEBI:43474"/>
        <dbReference type="ChEBI" id="CHEBI:57597"/>
        <dbReference type="ChEBI" id="CHEBI:57970"/>
        <dbReference type="ChEBI" id="CHEBI:59918"/>
        <dbReference type="EC" id="2.3.1.275"/>
    </reaction>
</comment>
<dbReference type="GO" id="GO:0005886">
    <property type="term" value="C:plasma membrane"/>
    <property type="evidence" value="ECO:0007669"/>
    <property type="project" value="UniProtKB-SubCell"/>
</dbReference>
<evidence type="ECO:0000256" key="7">
    <source>
        <dbReference type="ARBA" id="ARBA00023136"/>
    </source>
</evidence>
<dbReference type="GO" id="GO:0043772">
    <property type="term" value="F:acyl-phosphate glycerol-3-phosphate acyltransferase activity"/>
    <property type="evidence" value="ECO:0007669"/>
    <property type="project" value="UniProtKB-UniRule"/>
</dbReference>
<dbReference type="SMART" id="SM01207">
    <property type="entry name" value="G3P_acyltransf"/>
    <property type="match status" value="1"/>
</dbReference>
<protein>
    <recommendedName>
        <fullName evidence="10">Glycerol-3-phosphate acyltransferase</fullName>
    </recommendedName>
    <alternativeName>
        <fullName evidence="10">Acyl-PO4 G3P acyltransferase</fullName>
    </alternativeName>
    <alternativeName>
        <fullName evidence="10">Acyl-phosphate--glycerol-3-phosphate acyltransferase</fullName>
    </alternativeName>
    <alternativeName>
        <fullName evidence="10">G3P acyltransferase</fullName>
        <shortName evidence="10">GPAT</shortName>
        <ecNumber evidence="10">2.3.1.275</ecNumber>
    </alternativeName>
    <alternativeName>
        <fullName evidence="10">Lysophosphatidic acid synthase</fullName>
        <shortName evidence="10">LPA synthase</shortName>
    </alternativeName>
</protein>
<evidence type="ECO:0000256" key="8">
    <source>
        <dbReference type="ARBA" id="ARBA00023209"/>
    </source>
</evidence>
<dbReference type="EC" id="2.3.1.275" evidence="10"/>
<dbReference type="UniPathway" id="UPA00085"/>
<evidence type="ECO:0000256" key="5">
    <source>
        <dbReference type="ARBA" id="ARBA00022989"/>
    </source>
</evidence>
<dbReference type="EMBL" id="RXNR01000118">
    <property type="protein sequence ID" value="RTQ86476.1"/>
    <property type="molecule type" value="Genomic_DNA"/>
</dbReference>
<feature type="transmembrane region" description="Helical" evidence="10">
    <location>
        <begin position="17"/>
        <end position="36"/>
    </location>
</feature>
<sequence length="200" mass="22475">MTKENYIGGHNLNESSLIYWLFCYLVGNFMTAYIVGKWKNIDLRKQSSENLGARNAGRVLGRSAFIITLLGDALKGALVIIYGQMMNFEQWILAVGMLFVIVGHIYPLWLRFHGGKGVATFIGAGLSLEPSLFCWMIVGTVLLLLIIRNLTIGMLGGFTFYIASFIWKGSFVIYSAVILSICIIIWKHYGNLLQILSHRE</sequence>
<dbReference type="AlphaFoldDB" id="A0A431UBX9"/>
<dbReference type="GO" id="GO:0008654">
    <property type="term" value="P:phospholipid biosynthetic process"/>
    <property type="evidence" value="ECO:0007669"/>
    <property type="project" value="UniProtKB-UniRule"/>
</dbReference>
<evidence type="ECO:0000256" key="3">
    <source>
        <dbReference type="ARBA" id="ARBA00022679"/>
    </source>
</evidence>
<keyword evidence="7 10" id="KW-0472">Membrane</keyword>
<evidence type="ECO:0000256" key="1">
    <source>
        <dbReference type="ARBA" id="ARBA00022475"/>
    </source>
</evidence>
<feature type="transmembrane region" description="Helical" evidence="10">
    <location>
        <begin position="159"/>
        <end position="186"/>
    </location>
</feature>
<keyword evidence="11" id="KW-0012">Acyltransferase</keyword>
<comment type="similarity">
    <text evidence="10">Belongs to the PlsY family.</text>
</comment>
<evidence type="ECO:0000256" key="10">
    <source>
        <dbReference type="HAMAP-Rule" id="MF_01043"/>
    </source>
</evidence>
<comment type="caution">
    <text evidence="11">The sequence shown here is derived from an EMBL/GenBank/DDBJ whole genome shotgun (WGS) entry which is preliminary data.</text>
</comment>
<reference evidence="11 12" key="1">
    <citation type="submission" date="2018-12" db="EMBL/GenBank/DDBJ databases">
        <authorList>
            <person name="Yu L."/>
        </authorList>
    </citation>
    <scope>NUCLEOTIDE SEQUENCE [LARGE SCALE GENOMIC DNA]</scope>
    <source>
        <strain evidence="11 12">S5H2222</strain>
    </source>
</reference>
<dbReference type="Proteomes" id="UP000276349">
    <property type="component" value="Unassembled WGS sequence"/>
</dbReference>
<evidence type="ECO:0000256" key="2">
    <source>
        <dbReference type="ARBA" id="ARBA00022516"/>
    </source>
</evidence>
<evidence type="ECO:0000313" key="11">
    <source>
        <dbReference type="EMBL" id="RTQ86476.1"/>
    </source>
</evidence>
<name>A0A431UBX9_9BACI</name>
<gene>
    <name evidence="10" type="primary">plsY</name>
    <name evidence="11" type="ORF">EKG35_20105</name>
</gene>
<keyword evidence="12" id="KW-1185">Reference proteome</keyword>
<accession>A0A431UBX9</accession>
<proteinExistence type="inferred from homology"/>
<evidence type="ECO:0000313" key="12">
    <source>
        <dbReference type="Proteomes" id="UP000276349"/>
    </source>
</evidence>
<dbReference type="PANTHER" id="PTHR30309:SF0">
    <property type="entry name" value="GLYCEROL-3-PHOSPHATE ACYLTRANSFERASE-RELATED"/>
    <property type="match status" value="1"/>
</dbReference>
<dbReference type="PANTHER" id="PTHR30309">
    <property type="entry name" value="INNER MEMBRANE PROTEIN YGIH"/>
    <property type="match status" value="1"/>
</dbReference>
<comment type="pathway">
    <text evidence="10">Lipid metabolism; phospholipid metabolism.</text>
</comment>
<evidence type="ECO:0000256" key="6">
    <source>
        <dbReference type="ARBA" id="ARBA00023098"/>
    </source>
</evidence>
<dbReference type="InterPro" id="IPR003811">
    <property type="entry name" value="G3P_acylTferase_PlsY"/>
</dbReference>
<comment type="function">
    <text evidence="10">Catalyzes the transfer of an acyl group from acyl-phosphate (acyl-PO(4)) to glycerol-3-phosphate (G3P) to form lysophosphatidic acid (LPA). This enzyme utilizes acyl-phosphate as fatty acyl donor, but not acyl-CoA or acyl-ACP.</text>
</comment>
<keyword evidence="3 10" id="KW-0808">Transferase</keyword>
<comment type="subunit">
    <text evidence="10">Probably interacts with PlsX.</text>
</comment>